<name>M7TSI7_BOTF1</name>
<gene>
    <name evidence="1" type="ORF">BcDW1_7092</name>
</gene>
<dbReference type="AlphaFoldDB" id="M7TSI7"/>
<sequence length="68" mass="7612">MENKLPNATSYLRSEPVLSPSFPQLLLNLLHFPVNNIDTMTGHWWTQAPNVKLYAPSQVIPIKHGSSA</sequence>
<dbReference type="EMBL" id="KB707958">
    <property type="protein sequence ID" value="EMR84225.1"/>
    <property type="molecule type" value="Genomic_DNA"/>
</dbReference>
<accession>M7TSI7</accession>
<dbReference type="Proteomes" id="UP000012045">
    <property type="component" value="Unassembled WGS sequence"/>
</dbReference>
<organism evidence="1 2">
    <name type="scientific">Botryotinia fuckeliana (strain BcDW1)</name>
    <name type="common">Noble rot fungus</name>
    <name type="synonym">Botrytis cinerea</name>
    <dbReference type="NCBI Taxonomy" id="1290391"/>
    <lineage>
        <taxon>Eukaryota</taxon>
        <taxon>Fungi</taxon>
        <taxon>Dikarya</taxon>
        <taxon>Ascomycota</taxon>
        <taxon>Pezizomycotina</taxon>
        <taxon>Leotiomycetes</taxon>
        <taxon>Helotiales</taxon>
        <taxon>Sclerotiniaceae</taxon>
        <taxon>Botrytis</taxon>
    </lineage>
</organism>
<protein>
    <submittedName>
        <fullName evidence="1">Uncharacterized protein</fullName>
    </submittedName>
</protein>
<proteinExistence type="predicted"/>
<evidence type="ECO:0000313" key="1">
    <source>
        <dbReference type="EMBL" id="EMR84225.1"/>
    </source>
</evidence>
<reference evidence="2" key="1">
    <citation type="journal article" date="2013" name="Genome Announc.">
        <title>Draft genome sequence of Botrytis cinerea BcDW1, inoculum for noble rot of grape berries.</title>
        <authorList>
            <person name="Blanco-Ulate B."/>
            <person name="Allen G."/>
            <person name="Powell A.L."/>
            <person name="Cantu D."/>
        </authorList>
    </citation>
    <scope>NUCLEOTIDE SEQUENCE [LARGE SCALE GENOMIC DNA]</scope>
    <source>
        <strain evidence="2">BcDW1</strain>
    </source>
</reference>
<evidence type="ECO:0000313" key="2">
    <source>
        <dbReference type="Proteomes" id="UP000012045"/>
    </source>
</evidence>
<dbReference type="HOGENOM" id="CLU_2793670_0_0_1"/>